<comment type="subcellular location">
    <subcellularLocation>
        <location evidence="6">Plastid</location>
        <location evidence="6">Chloroplast</location>
    </subcellularLocation>
</comment>
<evidence type="ECO:0000256" key="7">
    <source>
        <dbReference type="SAM" id="Phobius"/>
    </source>
</evidence>
<dbReference type="Pfam" id="PF01824">
    <property type="entry name" value="MatK_N"/>
    <property type="match status" value="1"/>
</dbReference>
<evidence type="ECO:0000259" key="8">
    <source>
        <dbReference type="Pfam" id="PF01348"/>
    </source>
</evidence>
<evidence type="ECO:0000259" key="9">
    <source>
        <dbReference type="Pfam" id="PF01824"/>
    </source>
</evidence>
<organism evidence="10 11">
    <name type="scientific">Ceratopteris richardii</name>
    <name type="common">Triangle waterfern</name>
    <dbReference type="NCBI Taxonomy" id="49495"/>
    <lineage>
        <taxon>Eukaryota</taxon>
        <taxon>Viridiplantae</taxon>
        <taxon>Streptophyta</taxon>
        <taxon>Embryophyta</taxon>
        <taxon>Tracheophyta</taxon>
        <taxon>Polypodiopsida</taxon>
        <taxon>Polypodiidae</taxon>
        <taxon>Polypodiales</taxon>
        <taxon>Pteridineae</taxon>
        <taxon>Pteridaceae</taxon>
        <taxon>Parkerioideae</taxon>
        <taxon>Ceratopteris</taxon>
    </lineage>
</organism>
<dbReference type="InterPro" id="IPR002866">
    <property type="entry name" value="Maturase_MatK"/>
</dbReference>
<dbReference type="GO" id="GO:0008380">
    <property type="term" value="P:RNA splicing"/>
    <property type="evidence" value="ECO:0007669"/>
    <property type="project" value="UniProtKB-UniRule"/>
</dbReference>
<dbReference type="Proteomes" id="UP000825935">
    <property type="component" value="Chromosome 29"/>
</dbReference>
<dbReference type="HAMAP" id="MF_01390">
    <property type="entry name" value="MatK"/>
    <property type="match status" value="1"/>
</dbReference>
<evidence type="ECO:0000256" key="5">
    <source>
        <dbReference type="ARBA" id="ARBA00022884"/>
    </source>
</evidence>
<dbReference type="AlphaFoldDB" id="A0A8T2R6N1"/>
<dbReference type="EMBL" id="CM035434">
    <property type="protein sequence ID" value="KAH7291194.1"/>
    <property type="molecule type" value="Genomic_DNA"/>
</dbReference>
<feature type="domain" description="Domain X" evidence="8">
    <location>
        <begin position="367"/>
        <end position="474"/>
    </location>
</feature>
<evidence type="ECO:0000313" key="10">
    <source>
        <dbReference type="EMBL" id="KAH7291193.1"/>
    </source>
</evidence>
<evidence type="ECO:0000256" key="2">
    <source>
        <dbReference type="ARBA" id="ARBA00022640"/>
    </source>
</evidence>
<reference evidence="10" key="1">
    <citation type="submission" date="2021-08" db="EMBL/GenBank/DDBJ databases">
        <title>WGS assembly of Ceratopteris richardii.</title>
        <authorList>
            <person name="Marchant D.B."/>
            <person name="Chen G."/>
            <person name="Jenkins J."/>
            <person name="Shu S."/>
            <person name="Leebens-Mack J."/>
            <person name="Grimwood J."/>
            <person name="Schmutz J."/>
            <person name="Soltis P."/>
            <person name="Soltis D."/>
            <person name="Chen Z.-H."/>
        </authorList>
    </citation>
    <scope>NUCLEOTIDE SEQUENCE</scope>
    <source>
        <strain evidence="10">Whitten #5841</strain>
        <tissue evidence="10">Leaf</tissue>
    </source>
</reference>
<sequence>MKVTYGSYSTLFDTLQKYKKFSTSKDCFSYLSLLLFEENFYLINIKPRSNESDIKLNFGTRSTVAVKRLIISVRKQNYSNIINSKKFVRKSIDRLNTDLYFFPIFKLICLMLGFSLFHRAETNIIKSNFEMSQSIHSIFLFLEDRFPKSQHILNMDLPQNLHLEIPIRLFRQQIKDVSFPHLLRIFFCKSSFRNDKNYFSPGKVKKTTVNPLLQNFHLYGIDFLLNIAWTKILKLRINSVFSIDRHNVMTKEKNVSLYLLNEFESEWKIINSFLTRNLCIHYARYKNRVFIAVEGTRYFAKKWSYYFLVLLNSYFHYQTRMNQLHLKLLYTNYVSLLGYTSIRQLFTKAVCIETTKDLYISISNEEKLYPKILILNVINILSKHKFCDHLGRPIGQISWAILTDDQILNRYVKLWQVFSLYYDASTNHDKLGRLKYILQISCNSTLACKHKSTIRLLQRKFNLEKVSQFNLFKSSGHSRNKRVWHLTLIPSVLSEVMMILLKKIVLKLKKVFEQF</sequence>
<accession>A0A8T2R6N1</accession>
<dbReference type="OMA" id="SDWDILN"/>
<feature type="transmembrane region" description="Helical" evidence="7">
    <location>
        <begin position="99"/>
        <end position="117"/>
    </location>
</feature>
<evidence type="ECO:0000256" key="3">
    <source>
        <dbReference type="ARBA" id="ARBA00022664"/>
    </source>
</evidence>
<keyword evidence="5 6" id="KW-0694">RNA-binding</keyword>
<dbReference type="GO" id="GO:0006397">
    <property type="term" value="P:mRNA processing"/>
    <property type="evidence" value="ECO:0007669"/>
    <property type="project" value="UniProtKB-KW"/>
</dbReference>
<dbReference type="GO" id="GO:0009507">
    <property type="term" value="C:chloroplast"/>
    <property type="evidence" value="ECO:0007669"/>
    <property type="project" value="UniProtKB-SubCell"/>
</dbReference>
<comment type="function">
    <text evidence="6">Usually encoded in the trnK tRNA gene intron. Probably assists in splicing its own and other chloroplast group II introns.</text>
</comment>
<evidence type="ECO:0000313" key="11">
    <source>
        <dbReference type="Proteomes" id="UP000825935"/>
    </source>
</evidence>
<dbReference type="InterPro" id="IPR024937">
    <property type="entry name" value="Domain_X"/>
</dbReference>
<evidence type="ECO:0000256" key="6">
    <source>
        <dbReference type="HAMAP-Rule" id="MF_01390"/>
    </source>
</evidence>
<dbReference type="InterPro" id="IPR024942">
    <property type="entry name" value="Maturase_MatK_N"/>
</dbReference>
<comment type="similarity">
    <text evidence="1 6">Belongs to the intron maturase 2 family. MatK subfamily.</text>
</comment>
<dbReference type="OrthoDB" id="1886907at2759"/>
<comment type="caution">
    <text evidence="10">The sequence shown here is derived from an EMBL/GenBank/DDBJ whole genome shotgun (WGS) entry which is preliminary data.</text>
</comment>
<dbReference type="GO" id="GO:0003723">
    <property type="term" value="F:RNA binding"/>
    <property type="evidence" value="ECO:0007669"/>
    <property type="project" value="UniProtKB-KW"/>
</dbReference>
<keyword evidence="2" id="KW-0934">Plastid</keyword>
<keyword evidence="7" id="KW-0812">Transmembrane</keyword>
<dbReference type="Pfam" id="PF01348">
    <property type="entry name" value="Intron_maturas2"/>
    <property type="match status" value="1"/>
</dbReference>
<keyword evidence="11" id="KW-1185">Reference proteome</keyword>
<keyword evidence="7" id="KW-0472">Membrane</keyword>
<dbReference type="GO" id="GO:0008033">
    <property type="term" value="P:tRNA processing"/>
    <property type="evidence" value="ECO:0007669"/>
    <property type="project" value="UniProtKB-KW"/>
</dbReference>
<evidence type="ECO:0000256" key="1">
    <source>
        <dbReference type="ARBA" id="ARBA00006621"/>
    </source>
</evidence>
<name>A0A8T2R6N1_CERRI</name>
<dbReference type="PANTHER" id="PTHR34811:SF1">
    <property type="entry name" value="MATURASE K"/>
    <property type="match status" value="1"/>
</dbReference>
<gene>
    <name evidence="6" type="primary">matK</name>
    <name evidence="10" type="ORF">KP509_29G005800</name>
</gene>
<feature type="domain" description="Maturase MatK N-terminal" evidence="9">
    <location>
        <begin position="14"/>
        <end position="338"/>
    </location>
</feature>
<protein>
    <recommendedName>
        <fullName evidence="6">Maturase K</fullName>
    </recommendedName>
    <alternativeName>
        <fullName evidence="6">Intron maturase</fullName>
    </alternativeName>
</protein>
<keyword evidence="3 6" id="KW-0507">mRNA processing</keyword>
<dbReference type="EMBL" id="CM035434">
    <property type="protein sequence ID" value="KAH7291193.1"/>
    <property type="molecule type" value="Genomic_DNA"/>
</dbReference>
<dbReference type="PANTHER" id="PTHR34811">
    <property type="entry name" value="MATURASE K"/>
    <property type="match status" value="1"/>
</dbReference>
<keyword evidence="4 6" id="KW-0819">tRNA processing</keyword>
<proteinExistence type="inferred from homology"/>
<keyword evidence="7" id="KW-1133">Transmembrane helix</keyword>
<evidence type="ECO:0000256" key="4">
    <source>
        <dbReference type="ARBA" id="ARBA00022694"/>
    </source>
</evidence>